<dbReference type="GO" id="GO:0009535">
    <property type="term" value="C:chloroplast thylakoid membrane"/>
    <property type="evidence" value="ECO:0007669"/>
    <property type="project" value="TreeGrafter"/>
</dbReference>
<evidence type="ECO:0000256" key="8">
    <source>
        <dbReference type="ARBA" id="ARBA00022833"/>
    </source>
</evidence>
<keyword evidence="9" id="KW-1133">Transmembrane helix</keyword>
<keyword evidence="11" id="KW-0793">Thylakoid</keyword>
<dbReference type="Proteomes" id="UP001255856">
    <property type="component" value="Unassembled WGS sequence"/>
</dbReference>
<dbReference type="SUPFAM" id="SSF140990">
    <property type="entry name" value="FtsH protease domain-like"/>
    <property type="match status" value="1"/>
</dbReference>
<dbReference type="InterPro" id="IPR027417">
    <property type="entry name" value="P-loop_NTPase"/>
</dbReference>
<comment type="caution">
    <text evidence="17">The sequence shown here is derived from an EMBL/GenBank/DDBJ whole genome shotgun (WGS) entry which is preliminary data.</text>
</comment>
<evidence type="ECO:0000256" key="2">
    <source>
        <dbReference type="ARBA" id="ARBA00010044"/>
    </source>
</evidence>
<dbReference type="FunFam" id="3.40.50.300:FF:004199">
    <property type="entry name" value="ATP-dependent zinc metalloprotease FtsH homolog"/>
    <property type="match status" value="1"/>
</dbReference>
<accession>A0AAD9IMC0</accession>
<dbReference type="GO" id="GO:0004222">
    <property type="term" value="F:metalloendopeptidase activity"/>
    <property type="evidence" value="ECO:0007669"/>
    <property type="project" value="InterPro"/>
</dbReference>
<evidence type="ECO:0000259" key="15">
    <source>
        <dbReference type="Pfam" id="PF01434"/>
    </source>
</evidence>
<evidence type="ECO:0000256" key="1">
    <source>
        <dbReference type="ARBA" id="ARBA00001947"/>
    </source>
</evidence>
<evidence type="ECO:0000256" key="12">
    <source>
        <dbReference type="ARBA" id="ARBA00023136"/>
    </source>
</evidence>
<proteinExistence type="inferred from homology"/>
<evidence type="ECO:0000256" key="6">
    <source>
        <dbReference type="ARBA" id="ARBA00022723"/>
    </source>
</evidence>
<organism evidence="17 18">
    <name type="scientific">Prototheca wickerhamii</name>
    <dbReference type="NCBI Taxonomy" id="3111"/>
    <lineage>
        <taxon>Eukaryota</taxon>
        <taxon>Viridiplantae</taxon>
        <taxon>Chlorophyta</taxon>
        <taxon>core chlorophytes</taxon>
        <taxon>Trebouxiophyceae</taxon>
        <taxon>Chlorellales</taxon>
        <taxon>Chlorellaceae</taxon>
        <taxon>Prototheca</taxon>
    </lineage>
</organism>
<keyword evidence="5" id="KW-0812">Transmembrane</keyword>
<dbReference type="Gene3D" id="1.20.58.760">
    <property type="entry name" value="Peptidase M41"/>
    <property type="match status" value="1"/>
</dbReference>
<evidence type="ECO:0000256" key="4">
    <source>
        <dbReference type="ARBA" id="ARBA00022670"/>
    </source>
</evidence>
<keyword evidence="18" id="KW-1185">Reference proteome</keyword>
<evidence type="ECO:0000313" key="17">
    <source>
        <dbReference type="EMBL" id="KAK2080293.1"/>
    </source>
</evidence>
<comment type="cofactor">
    <cofactor evidence="1">
        <name>Zn(2+)</name>
        <dbReference type="ChEBI" id="CHEBI:29105"/>
    </cofactor>
</comment>
<comment type="similarity">
    <text evidence="13">Belongs to the AAA ATPase family.</text>
</comment>
<evidence type="ECO:0000259" key="14">
    <source>
        <dbReference type="Pfam" id="PF00004"/>
    </source>
</evidence>
<dbReference type="FunFam" id="1.10.8.60:FF:000001">
    <property type="entry name" value="ATP-dependent zinc metalloprotease FtsH"/>
    <property type="match status" value="1"/>
</dbReference>
<dbReference type="Pfam" id="PF17862">
    <property type="entry name" value="AAA_lid_3"/>
    <property type="match status" value="1"/>
</dbReference>
<dbReference type="GO" id="GO:0005524">
    <property type="term" value="F:ATP binding"/>
    <property type="evidence" value="ECO:0007669"/>
    <property type="project" value="UniProtKB-KW"/>
</dbReference>
<evidence type="ECO:0000259" key="16">
    <source>
        <dbReference type="Pfam" id="PF17862"/>
    </source>
</evidence>
<evidence type="ECO:0000256" key="3">
    <source>
        <dbReference type="ARBA" id="ARBA00010550"/>
    </source>
</evidence>
<dbReference type="PANTHER" id="PTHR23076">
    <property type="entry name" value="METALLOPROTEASE M41 FTSH"/>
    <property type="match status" value="1"/>
</dbReference>
<sequence>MFAAPCIVFIDEIDAVGRQRGAGLGGGNDEREQTLNQLLTEMDGFEGNAGVIVLAATNRADVLDPALLRPGRFDRQVQVALPDGRGRGAVLRVHARGKSLDSRVDLDELALRTPGFAGADLANLLNEAVILAGRRNLPAATPREVDDALDRVVAGLEGAPLLDGRAKLLVAYHEAGHALCATLAPGHDAVQKLTLVPRGRARGLTWFLPAEDQTSLTRRQMFARLVGALGGRAAEEAVWGTAEVTTGAASDLQEASRLARAMVTKYGFSEVGPYALADPGARSGDVVMRLLSRRWVSEALQRRVDAAVARITAEAYALALDLVRRHRPALDRAVQLLMERETLSGDEFRQLLCAEQGKESGVTAAVAGFGGAVVATPATLVSASNTQTL</sequence>
<keyword evidence="12" id="KW-0472">Membrane</keyword>
<dbReference type="InterPro" id="IPR003960">
    <property type="entry name" value="ATPase_AAA_CS"/>
</dbReference>
<dbReference type="InterPro" id="IPR041569">
    <property type="entry name" value="AAA_lid_3"/>
</dbReference>
<name>A0AAD9IMC0_PROWI</name>
<comment type="similarity">
    <text evidence="2">In the C-terminal section; belongs to the peptidase M41 family.</text>
</comment>
<dbReference type="GO" id="GO:0004176">
    <property type="term" value="F:ATP-dependent peptidase activity"/>
    <property type="evidence" value="ECO:0007669"/>
    <property type="project" value="InterPro"/>
</dbReference>
<evidence type="ECO:0000256" key="11">
    <source>
        <dbReference type="ARBA" id="ARBA00023078"/>
    </source>
</evidence>
<comment type="similarity">
    <text evidence="3">In the N-terminal section; belongs to the AAA ATPase family.</text>
</comment>
<dbReference type="GO" id="GO:0046872">
    <property type="term" value="F:metal ion binding"/>
    <property type="evidence" value="ECO:0007669"/>
    <property type="project" value="UniProtKB-KW"/>
</dbReference>
<dbReference type="Gene3D" id="3.40.50.300">
    <property type="entry name" value="P-loop containing nucleotide triphosphate hydrolases"/>
    <property type="match status" value="1"/>
</dbReference>
<gene>
    <name evidence="17" type="primary">FTSH2</name>
    <name evidence="17" type="ORF">QBZ16_000146</name>
</gene>
<keyword evidence="4" id="KW-0645">Protease</keyword>
<evidence type="ECO:0000256" key="13">
    <source>
        <dbReference type="RuleBase" id="RU003651"/>
    </source>
</evidence>
<evidence type="ECO:0000313" key="18">
    <source>
        <dbReference type="Proteomes" id="UP001255856"/>
    </source>
</evidence>
<dbReference type="Pfam" id="PF00004">
    <property type="entry name" value="AAA"/>
    <property type="match status" value="1"/>
</dbReference>
<dbReference type="InterPro" id="IPR003959">
    <property type="entry name" value="ATPase_AAA_core"/>
</dbReference>
<dbReference type="InterPro" id="IPR000642">
    <property type="entry name" value="Peptidase_M41"/>
</dbReference>
<keyword evidence="8" id="KW-0862">Zinc</keyword>
<dbReference type="EMBL" id="JASFZW010000001">
    <property type="protein sequence ID" value="KAK2080293.1"/>
    <property type="molecule type" value="Genomic_DNA"/>
</dbReference>
<dbReference type="InterPro" id="IPR037219">
    <property type="entry name" value="Peptidase_M41-like"/>
</dbReference>
<dbReference type="PROSITE" id="PS00674">
    <property type="entry name" value="AAA"/>
    <property type="match status" value="1"/>
</dbReference>
<evidence type="ECO:0000256" key="5">
    <source>
        <dbReference type="ARBA" id="ARBA00022692"/>
    </source>
</evidence>
<keyword evidence="10 17" id="KW-0482">Metalloprotease</keyword>
<dbReference type="FunFam" id="1.20.58.760:FF:000001">
    <property type="entry name" value="ATP-dependent zinc metalloprotease FtsH"/>
    <property type="match status" value="1"/>
</dbReference>
<dbReference type="GO" id="GO:0006508">
    <property type="term" value="P:proteolysis"/>
    <property type="evidence" value="ECO:0007669"/>
    <property type="project" value="UniProtKB-KW"/>
</dbReference>
<feature type="domain" description="Peptidase M41" evidence="15">
    <location>
        <begin position="162"/>
        <end position="351"/>
    </location>
</feature>
<evidence type="ECO:0000256" key="7">
    <source>
        <dbReference type="ARBA" id="ARBA00022801"/>
    </source>
</evidence>
<dbReference type="PANTHER" id="PTHR23076:SF139">
    <property type="entry name" value="ATP-DEPENDENT ZINC METALLOPROTEASE FTSH 2, CHLOROPLASTIC"/>
    <property type="match status" value="1"/>
</dbReference>
<reference evidence="17" key="1">
    <citation type="submission" date="2021-01" db="EMBL/GenBank/DDBJ databases">
        <authorList>
            <person name="Eckstrom K.M.E."/>
        </authorList>
    </citation>
    <scope>NUCLEOTIDE SEQUENCE</scope>
    <source>
        <strain evidence="17">UVCC 0001</strain>
    </source>
</reference>
<feature type="domain" description="ATPase AAA-type core" evidence="14">
    <location>
        <begin position="4"/>
        <end position="79"/>
    </location>
</feature>
<evidence type="ECO:0000256" key="9">
    <source>
        <dbReference type="ARBA" id="ARBA00022989"/>
    </source>
</evidence>
<evidence type="ECO:0000256" key="10">
    <source>
        <dbReference type="ARBA" id="ARBA00023049"/>
    </source>
</evidence>
<feature type="domain" description="AAA ATPase AAA+ lid" evidence="16">
    <location>
        <begin position="104"/>
        <end position="144"/>
    </location>
</feature>
<dbReference type="GO" id="GO:0016887">
    <property type="term" value="F:ATP hydrolysis activity"/>
    <property type="evidence" value="ECO:0007669"/>
    <property type="project" value="InterPro"/>
</dbReference>
<keyword evidence="13" id="KW-0067">ATP-binding</keyword>
<dbReference type="Pfam" id="PF01434">
    <property type="entry name" value="Peptidase_M41"/>
    <property type="match status" value="1"/>
</dbReference>
<keyword evidence="7" id="KW-0378">Hydrolase</keyword>
<dbReference type="Gene3D" id="1.10.8.60">
    <property type="match status" value="1"/>
</dbReference>
<keyword evidence="13" id="KW-0547">Nucleotide-binding</keyword>
<dbReference type="SUPFAM" id="SSF52540">
    <property type="entry name" value="P-loop containing nucleoside triphosphate hydrolases"/>
    <property type="match status" value="1"/>
</dbReference>
<dbReference type="AlphaFoldDB" id="A0AAD9IMC0"/>
<keyword evidence="6" id="KW-0479">Metal-binding</keyword>
<protein>
    <submittedName>
        <fullName evidence="17">ATP-dependent zinc metalloprotease FTSH 2, chloroplastic</fullName>
    </submittedName>
</protein>